<dbReference type="InterPro" id="IPR002067">
    <property type="entry name" value="MCP"/>
</dbReference>
<dbReference type="PROSITE" id="PS50920">
    <property type="entry name" value="SOLCAR"/>
    <property type="match status" value="3"/>
</dbReference>
<keyword evidence="7" id="KW-1133">Transmembrane helix</keyword>
<evidence type="ECO:0000256" key="10">
    <source>
        <dbReference type="PROSITE-ProRule" id="PRU00282"/>
    </source>
</evidence>
<keyword evidence="13" id="KW-1185">Reference proteome</keyword>
<evidence type="ECO:0000256" key="7">
    <source>
        <dbReference type="ARBA" id="ARBA00022989"/>
    </source>
</evidence>
<keyword evidence="3 11" id="KW-0813">Transport</keyword>
<feature type="repeat" description="Solcar" evidence="10">
    <location>
        <begin position="230"/>
        <end position="316"/>
    </location>
</feature>
<evidence type="ECO:0000256" key="8">
    <source>
        <dbReference type="ARBA" id="ARBA00023128"/>
    </source>
</evidence>
<sequence length="324" mass="35603">MTGKDGLSSSVVETIAGFTAGIATTLSLHPLDLIKTRLQVDRTYSSRVGGSLRIIRQIFHDEGGLAAFYRGLTPNIIGNSTSWALYFLLYGDIKDAIGDWRLRRSPQDGSQPQQQHLTSSDYFIASGTAGALTSVLTNPIWVIKTRMLATGSKSPGAYTSFTTGAVQILRSEGIPGFYRGLIPSLFGVSHGALQFMAYEKLKLYRTRVSLLDTGEPASSLATAPGRKRELNNLDFFVTSSISKIFAGSITYPYQVLRSRLQTYDAHIAYRGLWDAVAQIWATEGVGGFYKGLGPNLFRVLPSTWVTFLVYENTRSYLPKRLLSS</sequence>
<keyword evidence="5" id="KW-0677">Repeat</keyword>
<dbReference type="Pfam" id="PF00153">
    <property type="entry name" value="Mito_carr"/>
    <property type="match status" value="3"/>
</dbReference>
<dbReference type="InterPro" id="IPR023395">
    <property type="entry name" value="MCP_dom_sf"/>
</dbReference>
<dbReference type="Gene3D" id="1.50.40.10">
    <property type="entry name" value="Mitochondrial carrier domain"/>
    <property type="match status" value="2"/>
</dbReference>
<evidence type="ECO:0000256" key="1">
    <source>
        <dbReference type="ARBA" id="ARBA00004448"/>
    </source>
</evidence>
<dbReference type="PANTHER" id="PTHR45683">
    <property type="entry name" value="MITOCHONDRIAL NICOTINAMIDE ADENINE DINUCLEOTIDE TRANSPORTER 1-RELATED-RELATED"/>
    <property type="match status" value="1"/>
</dbReference>
<protein>
    <submittedName>
        <fullName evidence="12">Mitochondrial carrier</fullName>
    </submittedName>
</protein>
<organism evidence="12 13">
    <name type="scientific">Aspergillus keveii</name>
    <dbReference type="NCBI Taxonomy" id="714993"/>
    <lineage>
        <taxon>Eukaryota</taxon>
        <taxon>Fungi</taxon>
        <taxon>Dikarya</taxon>
        <taxon>Ascomycota</taxon>
        <taxon>Pezizomycotina</taxon>
        <taxon>Eurotiomycetes</taxon>
        <taxon>Eurotiomycetidae</taxon>
        <taxon>Eurotiales</taxon>
        <taxon>Aspergillaceae</taxon>
        <taxon>Aspergillus</taxon>
        <taxon>Aspergillus subgen. Nidulantes</taxon>
    </lineage>
</organism>
<evidence type="ECO:0000313" key="13">
    <source>
        <dbReference type="Proteomes" id="UP001610563"/>
    </source>
</evidence>
<evidence type="ECO:0000256" key="3">
    <source>
        <dbReference type="ARBA" id="ARBA00022448"/>
    </source>
</evidence>
<keyword evidence="9 10" id="KW-0472">Membrane</keyword>
<evidence type="ECO:0000256" key="6">
    <source>
        <dbReference type="ARBA" id="ARBA00022792"/>
    </source>
</evidence>
<evidence type="ECO:0000256" key="11">
    <source>
        <dbReference type="RuleBase" id="RU000488"/>
    </source>
</evidence>
<name>A0ABR4FST4_9EURO</name>
<keyword evidence="4 10" id="KW-0812">Transmembrane</keyword>
<dbReference type="InterPro" id="IPR018108">
    <property type="entry name" value="MCP_transmembrane"/>
</dbReference>
<evidence type="ECO:0000256" key="4">
    <source>
        <dbReference type="ARBA" id="ARBA00022692"/>
    </source>
</evidence>
<dbReference type="PRINTS" id="PR00926">
    <property type="entry name" value="MITOCARRIER"/>
</dbReference>
<comment type="similarity">
    <text evidence="2 11">Belongs to the mitochondrial carrier (TC 2.A.29) family.</text>
</comment>
<gene>
    <name evidence="12" type="ORF">BJX66DRAFT_313620</name>
</gene>
<dbReference type="InterPro" id="IPR044712">
    <property type="entry name" value="SLC25A32-like"/>
</dbReference>
<evidence type="ECO:0000256" key="9">
    <source>
        <dbReference type="ARBA" id="ARBA00023136"/>
    </source>
</evidence>
<reference evidence="12 13" key="1">
    <citation type="submission" date="2024-07" db="EMBL/GenBank/DDBJ databases">
        <title>Section-level genome sequencing and comparative genomics of Aspergillus sections Usti and Cavernicolus.</title>
        <authorList>
            <consortium name="Lawrence Berkeley National Laboratory"/>
            <person name="Nybo J.L."/>
            <person name="Vesth T.C."/>
            <person name="Theobald S."/>
            <person name="Frisvad J.C."/>
            <person name="Larsen T.O."/>
            <person name="Kjaerboelling I."/>
            <person name="Rothschild-Mancinelli K."/>
            <person name="Lyhne E.K."/>
            <person name="Kogle M.E."/>
            <person name="Barry K."/>
            <person name="Clum A."/>
            <person name="Na H."/>
            <person name="Ledsgaard L."/>
            <person name="Lin J."/>
            <person name="Lipzen A."/>
            <person name="Kuo A."/>
            <person name="Riley R."/>
            <person name="Mondo S."/>
            <person name="Labutti K."/>
            <person name="Haridas S."/>
            <person name="Pangalinan J."/>
            <person name="Salamov A.A."/>
            <person name="Simmons B.A."/>
            <person name="Magnuson J.K."/>
            <person name="Chen J."/>
            <person name="Drula E."/>
            <person name="Henrissat B."/>
            <person name="Wiebenga A."/>
            <person name="Lubbers R.J."/>
            <person name="Gomes A.C."/>
            <person name="Makela M.R."/>
            <person name="Stajich J."/>
            <person name="Grigoriev I.V."/>
            <person name="Mortensen U.H."/>
            <person name="De Vries R.P."/>
            <person name="Baker S.E."/>
            <person name="Andersen M.R."/>
        </authorList>
    </citation>
    <scope>NUCLEOTIDE SEQUENCE [LARGE SCALE GENOMIC DNA]</scope>
    <source>
        <strain evidence="12 13">CBS 209.92</strain>
    </source>
</reference>
<feature type="repeat" description="Solcar" evidence="10">
    <location>
        <begin position="117"/>
        <end position="204"/>
    </location>
</feature>
<comment type="subcellular location">
    <subcellularLocation>
        <location evidence="1">Mitochondrion inner membrane</location>
        <topology evidence="1">Multi-pass membrane protein</topology>
    </subcellularLocation>
</comment>
<keyword evidence="8" id="KW-0496">Mitochondrion</keyword>
<proteinExistence type="inferred from homology"/>
<accession>A0ABR4FST4</accession>
<dbReference type="SUPFAM" id="SSF103506">
    <property type="entry name" value="Mitochondrial carrier"/>
    <property type="match status" value="1"/>
</dbReference>
<evidence type="ECO:0000256" key="2">
    <source>
        <dbReference type="ARBA" id="ARBA00006375"/>
    </source>
</evidence>
<dbReference type="Proteomes" id="UP001610563">
    <property type="component" value="Unassembled WGS sequence"/>
</dbReference>
<keyword evidence="6" id="KW-0999">Mitochondrion inner membrane</keyword>
<evidence type="ECO:0000256" key="5">
    <source>
        <dbReference type="ARBA" id="ARBA00022737"/>
    </source>
</evidence>
<comment type="caution">
    <text evidence="12">The sequence shown here is derived from an EMBL/GenBank/DDBJ whole genome shotgun (WGS) entry which is preliminary data.</text>
</comment>
<evidence type="ECO:0000313" key="12">
    <source>
        <dbReference type="EMBL" id="KAL2786043.1"/>
    </source>
</evidence>
<dbReference type="EMBL" id="JBFTWV010000127">
    <property type="protein sequence ID" value="KAL2786043.1"/>
    <property type="molecule type" value="Genomic_DNA"/>
</dbReference>
<feature type="repeat" description="Solcar" evidence="10">
    <location>
        <begin position="8"/>
        <end position="96"/>
    </location>
</feature>